<evidence type="ECO:0000256" key="2">
    <source>
        <dbReference type="ARBA" id="ARBA00022448"/>
    </source>
</evidence>
<keyword evidence="3 9" id="KW-0812">Transmembrane</keyword>
<keyword evidence="7" id="KW-0407">Ion channel</keyword>
<keyword evidence="5" id="KW-0406">Ion transport</keyword>
<feature type="region of interest" description="Disordered" evidence="8">
    <location>
        <begin position="823"/>
        <end position="870"/>
    </location>
</feature>
<evidence type="ECO:0000256" key="7">
    <source>
        <dbReference type="ARBA" id="ARBA00023303"/>
    </source>
</evidence>
<proteinExistence type="predicted"/>
<dbReference type="InterPro" id="IPR005821">
    <property type="entry name" value="Ion_trans_dom"/>
</dbReference>
<organism evidence="11 12">
    <name type="scientific">Tetraparma gracilis</name>
    <dbReference type="NCBI Taxonomy" id="2962635"/>
    <lineage>
        <taxon>Eukaryota</taxon>
        <taxon>Sar</taxon>
        <taxon>Stramenopiles</taxon>
        <taxon>Ochrophyta</taxon>
        <taxon>Bolidophyceae</taxon>
        <taxon>Parmales</taxon>
        <taxon>Triparmaceae</taxon>
        <taxon>Tetraparma</taxon>
    </lineage>
</organism>
<dbReference type="SUPFAM" id="SSF48403">
    <property type="entry name" value="Ankyrin repeat"/>
    <property type="match status" value="1"/>
</dbReference>
<comment type="subcellular location">
    <subcellularLocation>
        <location evidence="1">Membrane</location>
        <topology evidence="1">Multi-pass membrane protein</topology>
    </subcellularLocation>
</comment>
<dbReference type="Gene3D" id="1.10.287.70">
    <property type="match status" value="1"/>
</dbReference>
<evidence type="ECO:0000313" key="12">
    <source>
        <dbReference type="Proteomes" id="UP001165060"/>
    </source>
</evidence>
<feature type="transmembrane region" description="Helical" evidence="9">
    <location>
        <begin position="452"/>
        <end position="473"/>
    </location>
</feature>
<accession>A0ABQ6MRZ4</accession>
<comment type="caution">
    <text evidence="11">The sequence shown here is derived from an EMBL/GenBank/DDBJ whole genome shotgun (WGS) entry which is preliminary data.</text>
</comment>
<feature type="transmembrane region" description="Helical" evidence="9">
    <location>
        <begin position="382"/>
        <end position="401"/>
    </location>
</feature>
<dbReference type="InterPro" id="IPR036770">
    <property type="entry name" value="Ankyrin_rpt-contain_sf"/>
</dbReference>
<keyword evidence="6 9" id="KW-0472">Membrane</keyword>
<feature type="transmembrane region" description="Helical" evidence="9">
    <location>
        <begin position="521"/>
        <end position="544"/>
    </location>
</feature>
<dbReference type="PANTHER" id="PTHR10117:SF54">
    <property type="entry name" value="TRANSIENT RECEPTOR POTENTIAL-GAMMA PROTEIN"/>
    <property type="match status" value="1"/>
</dbReference>
<feature type="transmembrane region" description="Helical" evidence="9">
    <location>
        <begin position="480"/>
        <end position="501"/>
    </location>
</feature>
<reference evidence="11 12" key="1">
    <citation type="journal article" date="2023" name="Commun. Biol.">
        <title>Genome analysis of Parmales, the sister group of diatoms, reveals the evolutionary specialization of diatoms from phago-mixotrophs to photoautotrophs.</title>
        <authorList>
            <person name="Ban H."/>
            <person name="Sato S."/>
            <person name="Yoshikawa S."/>
            <person name="Yamada K."/>
            <person name="Nakamura Y."/>
            <person name="Ichinomiya M."/>
            <person name="Sato N."/>
            <person name="Blanc-Mathieu R."/>
            <person name="Endo H."/>
            <person name="Kuwata A."/>
            <person name="Ogata H."/>
        </authorList>
    </citation>
    <scope>NUCLEOTIDE SEQUENCE [LARGE SCALE GENOMIC DNA]</scope>
</reference>
<feature type="region of interest" description="Disordered" evidence="8">
    <location>
        <begin position="1"/>
        <end position="23"/>
    </location>
</feature>
<dbReference type="PANTHER" id="PTHR10117">
    <property type="entry name" value="TRANSIENT RECEPTOR POTENTIAL CHANNEL"/>
    <property type="match status" value="1"/>
</dbReference>
<feature type="domain" description="Ion transport" evidence="10">
    <location>
        <begin position="310"/>
        <end position="551"/>
    </location>
</feature>
<dbReference type="EMBL" id="BRYB01003129">
    <property type="protein sequence ID" value="GMI31031.1"/>
    <property type="molecule type" value="Genomic_DNA"/>
</dbReference>
<protein>
    <recommendedName>
        <fullName evidence="10">Ion transport domain-containing protein</fullName>
    </recommendedName>
</protein>
<dbReference type="PRINTS" id="PR01097">
    <property type="entry name" value="TRNSRECEPTRP"/>
</dbReference>
<evidence type="ECO:0000256" key="5">
    <source>
        <dbReference type="ARBA" id="ARBA00023065"/>
    </source>
</evidence>
<dbReference type="Gene3D" id="1.25.40.20">
    <property type="entry name" value="Ankyrin repeat-containing domain"/>
    <property type="match status" value="1"/>
</dbReference>
<evidence type="ECO:0000256" key="3">
    <source>
        <dbReference type="ARBA" id="ARBA00022692"/>
    </source>
</evidence>
<dbReference type="Pfam" id="PF00520">
    <property type="entry name" value="Ion_trans"/>
    <property type="match status" value="1"/>
</dbReference>
<feature type="transmembrane region" description="Helical" evidence="9">
    <location>
        <begin position="305"/>
        <end position="322"/>
    </location>
</feature>
<evidence type="ECO:0000313" key="11">
    <source>
        <dbReference type="EMBL" id="GMI31031.1"/>
    </source>
</evidence>
<name>A0ABQ6MRZ4_9STRA</name>
<feature type="transmembrane region" description="Helical" evidence="9">
    <location>
        <begin position="413"/>
        <end position="432"/>
    </location>
</feature>
<keyword evidence="2" id="KW-0813">Transport</keyword>
<dbReference type="InterPro" id="IPR002153">
    <property type="entry name" value="TRPC_channel"/>
</dbReference>
<evidence type="ECO:0000259" key="10">
    <source>
        <dbReference type="Pfam" id="PF00520"/>
    </source>
</evidence>
<evidence type="ECO:0000256" key="8">
    <source>
        <dbReference type="SAM" id="MobiDB-lite"/>
    </source>
</evidence>
<feature type="transmembrane region" description="Helical" evidence="9">
    <location>
        <begin position="596"/>
        <end position="618"/>
    </location>
</feature>
<feature type="compositionally biased region" description="Basic residues" evidence="8">
    <location>
        <begin position="856"/>
        <end position="870"/>
    </location>
</feature>
<evidence type="ECO:0000256" key="9">
    <source>
        <dbReference type="SAM" id="Phobius"/>
    </source>
</evidence>
<dbReference type="Proteomes" id="UP001165060">
    <property type="component" value="Unassembled WGS sequence"/>
</dbReference>
<keyword evidence="12" id="KW-1185">Reference proteome</keyword>
<evidence type="ECO:0000256" key="4">
    <source>
        <dbReference type="ARBA" id="ARBA00022989"/>
    </source>
</evidence>
<gene>
    <name evidence="11" type="ORF">TeGR_g13573</name>
</gene>
<evidence type="ECO:0000256" key="6">
    <source>
        <dbReference type="ARBA" id="ARBA00023136"/>
    </source>
</evidence>
<sequence>MVDAPGSPKAAAESSTTPAVLAKQETGGGLAAMMGVSKALKKFKGKASSPKKADNQHSAKKDAFLIDACSQGSLNLVQKFITENHCSPNLKSPEGKCLIQLALEGGHEEVVMYLFLEQHALVQPAKGLESGKNHESIVGADCLHISLVKMCVEKTSDREKGFQVACEALAHSSNPTLCALLLAEMYGQVANHQPTHRHTLEHNRDIIQKVAFTMLDQAQENDVMSILGGTDPAYGGLSPIQVAIRSHNSHFISHPLVQDYIRFIWKGDDPLQQQFVEQAAEGQAQMMWDFVTKPKKWFLSPRGHFFLNIYCYVIFIAIHMQISSHLGQHLGADSADVPNVDSTDGADTPSTLEHIFMVLTLCGAINELEKLYREGWDKYLEFFWNYADVLLFLLLVAFQILRNVESAPLIAERNVLGLSAVPLFIRLLEILVLSRRMGPLMLIIQNVLSEVFYFLFLALLMIVAFGQAVTVLFNEPGRELEMFATFGHSCGTLFIAMLGILDESRVEEMRDKYVWMGPLTIIMYLLITSVILLNLLIAILSNIYKKIDDKSNEEWMFLWASTVMRLQKEVQETLPPPLNVVLRIFKLLPKRIRKEIVFAILLIIKWIPCVCVFSAFYIPHAMVTTLAILANPFNYKNGGGNPFKGAKIDTMQSSSDMMHNQEHGKGSMFFTFIDDNFTNAQEEMMGRDTNTFSYDSRQRATIMDDNKLKEKDMTAYQGKLQHKREDIREVLSMSNGDPVSLLSDVSAVQDLHGKSLDEQHQQMDMLKTKLEGMESLMRMVNMNIKSLRDSTSKDADFIAKEIKKRNPTKKVGIAVPENAELVDNDDEDAEEAGGDEMPAMPAATPAKSLWGGVGARKTKFTRPRRSIMNK</sequence>
<keyword evidence="4 9" id="KW-1133">Transmembrane helix</keyword>
<evidence type="ECO:0000256" key="1">
    <source>
        <dbReference type="ARBA" id="ARBA00004141"/>
    </source>
</evidence>
<feature type="compositionally biased region" description="Acidic residues" evidence="8">
    <location>
        <begin position="823"/>
        <end position="834"/>
    </location>
</feature>